<evidence type="ECO:0000313" key="5">
    <source>
        <dbReference type="Proteomes" id="UP000283128"/>
    </source>
</evidence>
<protein>
    <submittedName>
        <fullName evidence="4">GNAT family N-acetyltransferase</fullName>
    </submittedName>
</protein>
<gene>
    <name evidence="4" type="ORF">EOT10_25425</name>
</gene>
<dbReference type="InterPro" id="IPR000182">
    <property type="entry name" value="GNAT_dom"/>
</dbReference>
<dbReference type="Proteomes" id="UP000283128">
    <property type="component" value="Unassembled WGS sequence"/>
</dbReference>
<feature type="domain" description="N-acetyltransferase" evidence="3">
    <location>
        <begin position="150"/>
        <end position="293"/>
    </location>
</feature>
<comment type="caution">
    <text evidence="4">The sequence shown here is derived from an EMBL/GenBank/DDBJ whole genome shotgun (WGS) entry which is preliminary data.</text>
</comment>
<dbReference type="OrthoDB" id="3174529at2"/>
<dbReference type="InterPro" id="IPR016181">
    <property type="entry name" value="Acyl_CoA_acyltransferase"/>
</dbReference>
<dbReference type="EMBL" id="RZYA01000013">
    <property type="protein sequence ID" value="RVU21366.1"/>
    <property type="molecule type" value="Genomic_DNA"/>
</dbReference>
<accession>A0A437PGH8</accession>
<dbReference type="SUPFAM" id="SSF55729">
    <property type="entry name" value="Acyl-CoA N-acyltransferases (Nat)"/>
    <property type="match status" value="1"/>
</dbReference>
<organism evidence="4 5">
    <name type="scientific">Streptomyces antnestii</name>
    <dbReference type="NCBI Taxonomy" id="2494256"/>
    <lineage>
        <taxon>Bacteria</taxon>
        <taxon>Bacillati</taxon>
        <taxon>Actinomycetota</taxon>
        <taxon>Actinomycetes</taxon>
        <taxon>Kitasatosporales</taxon>
        <taxon>Streptomycetaceae</taxon>
        <taxon>Streptomyces</taxon>
    </lineage>
</organism>
<dbReference type="GO" id="GO:0016747">
    <property type="term" value="F:acyltransferase activity, transferring groups other than amino-acyl groups"/>
    <property type="evidence" value="ECO:0007669"/>
    <property type="project" value="InterPro"/>
</dbReference>
<keyword evidence="1 4" id="KW-0808">Transferase</keyword>
<dbReference type="PANTHER" id="PTHR43877">
    <property type="entry name" value="AMINOALKYLPHOSPHONATE N-ACETYLTRANSFERASE-RELATED-RELATED"/>
    <property type="match status" value="1"/>
</dbReference>
<evidence type="ECO:0000313" key="4">
    <source>
        <dbReference type="EMBL" id="RVU21366.1"/>
    </source>
</evidence>
<dbReference type="Gene3D" id="3.40.630.30">
    <property type="match status" value="1"/>
</dbReference>
<evidence type="ECO:0000256" key="2">
    <source>
        <dbReference type="ARBA" id="ARBA00023315"/>
    </source>
</evidence>
<dbReference type="InterPro" id="IPR050832">
    <property type="entry name" value="Bact_Acetyltransf"/>
</dbReference>
<keyword evidence="5" id="KW-1185">Reference proteome</keyword>
<dbReference type="RefSeq" id="WP_127830647.1">
    <property type="nucleotide sequence ID" value="NZ_RZYA01000013.1"/>
</dbReference>
<reference evidence="4 5" key="1">
    <citation type="submission" date="2019-01" db="EMBL/GenBank/DDBJ databases">
        <title>Genome sequences of Streptomyces and Rhizobium isolates collected from root and soil.</title>
        <authorList>
            <person name="Chhettri S."/>
            <person name="Sevigny J.L."/>
            <person name="Sen A."/>
            <person name="Ennis N."/>
            <person name="Tisa L."/>
        </authorList>
    </citation>
    <scope>NUCLEOTIDE SEQUENCE [LARGE SCALE GENOMIC DNA]</scope>
    <source>
        <strain evidence="4 5">San01</strain>
    </source>
</reference>
<keyword evidence="2" id="KW-0012">Acyltransferase</keyword>
<dbReference type="PROSITE" id="PS51186">
    <property type="entry name" value="GNAT"/>
    <property type="match status" value="1"/>
</dbReference>
<sequence>MTGTPGSGWHLTADADDFLARAGAYLRADPALHTVALSVTASLRERGPKVYGADSQLFGVLYGPDGGVDGTLLWTKPYRLNVSPLDREQADALAVTLQGRPVTGVFGVDTASAAFADAWCSRTGMRAHRAIDQRLYRLDVLTPPAPAPDGRPRVATDGDRDLLARWHQAFAEDTGTPGAGSGSAEWADERISYGGITLWESADGVPVSMAGVTREAAGAVRVAPVYTPPDLRGRGYAGAVTAEVSRAARAAGAREVLLFTDLANPTSNGLYRRIGYRPVRDFAVHTFTAPENG</sequence>
<dbReference type="AlphaFoldDB" id="A0A437PGH8"/>
<name>A0A437PGH8_9ACTN</name>
<dbReference type="Pfam" id="PF00583">
    <property type="entry name" value="Acetyltransf_1"/>
    <property type="match status" value="1"/>
</dbReference>
<evidence type="ECO:0000256" key="1">
    <source>
        <dbReference type="ARBA" id="ARBA00022679"/>
    </source>
</evidence>
<proteinExistence type="predicted"/>
<evidence type="ECO:0000259" key="3">
    <source>
        <dbReference type="PROSITE" id="PS51186"/>
    </source>
</evidence>